<comment type="caution">
    <text evidence="3">The sequence shown here is derived from an EMBL/GenBank/DDBJ whole genome shotgun (WGS) entry which is preliminary data.</text>
</comment>
<dbReference type="Proteomes" id="UP001152797">
    <property type="component" value="Unassembled WGS sequence"/>
</dbReference>
<evidence type="ECO:0000313" key="3">
    <source>
        <dbReference type="EMBL" id="CAI3976631.1"/>
    </source>
</evidence>
<dbReference type="InterPro" id="IPR029787">
    <property type="entry name" value="Nucleotide_cyclase"/>
</dbReference>
<dbReference type="SUPFAM" id="SSF55073">
    <property type="entry name" value="Nucleotide cyclase"/>
    <property type="match status" value="1"/>
</dbReference>
<dbReference type="OrthoDB" id="442569at2759"/>
<dbReference type="NCBIfam" id="TIGR00229">
    <property type="entry name" value="sensory_box"/>
    <property type="match status" value="1"/>
</dbReference>
<reference evidence="3" key="1">
    <citation type="submission" date="2022-10" db="EMBL/GenBank/DDBJ databases">
        <authorList>
            <person name="Chen Y."/>
            <person name="Dougan E. K."/>
            <person name="Chan C."/>
            <person name="Rhodes N."/>
            <person name="Thang M."/>
        </authorList>
    </citation>
    <scope>NUCLEOTIDE SEQUENCE</scope>
</reference>
<evidence type="ECO:0000259" key="1">
    <source>
        <dbReference type="PROSITE" id="PS50112"/>
    </source>
</evidence>
<dbReference type="Pfam" id="PF00211">
    <property type="entry name" value="Guanylate_cyc"/>
    <property type="match status" value="1"/>
</dbReference>
<dbReference type="InterPro" id="IPR001054">
    <property type="entry name" value="A/G_cyclase"/>
</dbReference>
<dbReference type="Gene3D" id="3.30.450.20">
    <property type="entry name" value="PAS domain"/>
    <property type="match status" value="1"/>
</dbReference>
<name>A0A9P1BRG2_9DINO</name>
<dbReference type="PROSITE" id="PS50112">
    <property type="entry name" value="PAS"/>
    <property type="match status" value="1"/>
</dbReference>
<dbReference type="PROSITE" id="PS50125">
    <property type="entry name" value="GUANYLATE_CYCLASE_2"/>
    <property type="match status" value="1"/>
</dbReference>
<dbReference type="Gene3D" id="3.30.70.1230">
    <property type="entry name" value="Nucleotide cyclase"/>
    <property type="match status" value="1"/>
</dbReference>
<dbReference type="GO" id="GO:0009190">
    <property type="term" value="P:cyclic nucleotide biosynthetic process"/>
    <property type="evidence" value="ECO:0007669"/>
    <property type="project" value="InterPro"/>
</dbReference>
<evidence type="ECO:0000313" key="4">
    <source>
        <dbReference type="EMBL" id="CAL4763943.1"/>
    </source>
</evidence>
<sequence length="396" mass="43782">MACTTKKLCVHTQLADRPASLTEAVRCFLHLMRKPAPPLAETRRVQCQVLSNIKATRARVAKAQLRVSCNSEFNITEVHPELCRLLGYEPNEMVGMSILGLMSPVVADAHASMFRQLKRAGAGERCQAMQTGHLRCRDSIVLDADRNPVPCRLTVQLRMDLSSELVFNEIQGKVSQSVPRGFGQYIRQEPGLHLVDAKEVACIMTDLANTTSFSIQQPPRVMAELLHKVYVTANAVVEREALPYVYIHEIVGDSLLLLCNAEFMGRFPGRTAAIGIYVASKVQKAVDEMLRSFGSDHDMYLRIGIASGPLCAGVVDGRSFRVFGSTIHLSQRLESMCPRSQIACCSRFAAQLREEVDRDAMRLSQCTAELKGLGQVDYTVVDFLGTQLPGQNLELA</sequence>
<feature type="domain" description="PAS" evidence="1">
    <location>
        <begin position="75"/>
        <end position="124"/>
    </location>
</feature>
<proteinExistence type="predicted"/>
<gene>
    <name evidence="3" type="ORF">C1SCF055_LOCUS4836</name>
</gene>
<protein>
    <submittedName>
        <fullName evidence="4">Guanylate cyclase domain-containing protein</fullName>
    </submittedName>
</protein>
<dbReference type="CDD" id="cd07302">
    <property type="entry name" value="CHD"/>
    <property type="match status" value="1"/>
</dbReference>
<accession>A0A9P1BRG2</accession>
<dbReference type="InterPro" id="IPR000014">
    <property type="entry name" value="PAS"/>
</dbReference>
<dbReference type="SUPFAM" id="SSF55785">
    <property type="entry name" value="PYP-like sensor domain (PAS domain)"/>
    <property type="match status" value="1"/>
</dbReference>
<evidence type="ECO:0000313" key="5">
    <source>
        <dbReference type="Proteomes" id="UP001152797"/>
    </source>
</evidence>
<dbReference type="CDD" id="cd00130">
    <property type="entry name" value="PAS"/>
    <property type="match status" value="1"/>
</dbReference>
<dbReference type="EMBL" id="CAMXCT030000283">
    <property type="protein sequence ID" value="CAL4763943.1"/>
    <property type="molecule type" value="Genomic_DNA"/>
</dbReference>
<keyword evidence="5" id="KW-1185">Reference proteome</keyword>
<dbReference type="InterPro" id="IPR035965">
    <property type="entry name" value="PAS-like_dom_sf"/>
</dbReference>
<dbReference type="EMBL" id="CAMXCT010000283">
    <property type="protein sequence ID" value="CAI3976631.1"/>
    <property type="molecule type" value="Genomic_DNA"/>
</dbReference>
<reference evidence="4 5" key="2">
    <citation type="submission" date="2024-05" db="EMBL/GenBank/DDBJ databases">
        <authorList>
            <person name="Chen Y."/>
            <person name="Shah S."/>
            <person name="Dougan E. K."/>
            <person name="Thang M."/>
            <person name="Chan C."/>
        </authorList>
    </citation>
    <scope>NUCLEOTIDE SEQUENCE [LARGE SCALE GENOMIC DNA]</scope>
</reference>
<dbReference type="EMBL" id="CAMXCT020000283">
    <property type="protein sequence ID" value="CAL1130006.1"/>
    <property type="molecule type" value="Genomic_DNA"/>
</dbReference>
<dbReference type="GO" id="GO:0035556">
    <property type="term" value="P:intracellular signal transduction"/>
    <property type="evidence" value="ECO:0007669"/>
    <property type="project" value="InterPro"/>
</dbReference>
<evidence type="ECO:0000259" key="2">
    <source>
        <dbReference type="PROSITE" id="PS50125"/>
    </source>
</evidence>
<feature type="domain" description="Guanylate cyclase" evidence="2">
    <location>
        <begin position="201"/>
        <end position="334"/>
    </location>
</feature>
<organism evidence="3">
    <name type="scientific">Cladocopium goreaui</name>
    <dbReference type="NCBI Taxonomy" id="2562237"/>
    <lineage>
        <taxon>Eukaryota</taxon>
        <taxon>Sar</taxon>
        <taxon>Alveolata</taxon>
        <taxon>Dinophyceae</taxon>
        <taxon>Suessiales</taxon>
        <taxon>Symbiodiniaceae</taxon>
        <taxon>Cladocopium</taxon>
    </lineage>
</organism>
<dbReference type="AlphaFoldDB" id="A0A9P1BRG2"/>